<evidence type="ECO:0000259" key="9">
    <source>
        <dbReference type="Pfam" id="PF07195"/>
    </source>
</evidence>
<comment type="similarity">
    <text evidence="2 6">Belongs to the FliD family.</text>
</comment>
<keyword evidence="6" id="KW-0574">Periplasm</keyword>
<dbReference type="InterPro" id="IPR010809">
    <property type="entry name" value="FliD_C"/>
</dbReference>
<dbReference type="GO" id="GO:0055040">
    <property type="term" value="C:periplasmic flagellum"/>
    <property type="evidence" value="ECO:0007669"/>
    <property type="project" value="UniProtKB-SubCell"/>
</dbReference>
<sequence>MADISVPGFSDKYKTKDYIEALMQKERIPLNREQDKLDGYKEQQGAWREMNQKMTSLRTSSKTLYSFENPFNNKLATSSDEAAITAEAGREAEYDSIKIDVLKEATADRFLSMELEKTSQVPKGKYTFEVADKAISFNWKGGKLSDFITSLNKRSANTIKASLIGTSGNKHALLIESLKTGNENNLIFKDDALSYALKNKIIEKSRKDIQEFGNDTEYFENPQIEEVVPENDQEGMPKFKKKTVAINEALGKDGEPSPADNRTIIPPRKGFTVPVDPSVFDVESNRIDFSFKTNEVEDITGELNDKRTTRPEFKEVGTASFAEITIKNEPSDTLLPPVPEKMLEPVSDAADFYVHNADGTETKLDTDSPSIAVDPITNEKTISIAVRDFPDMDSIVVRNRNTGAEISMSSYSVYDEKKNLDYTPINPVSTAGDATIKYNGITISRPTNKIDDVIPHVTLNVKQPTEKTATIDIAPDKESAKDALIDFVGSYNQVIAEMNILSENKPEIVSELDYLSSDEKEAAEKKLGMFQGDFSLTNGKATLRSIVNANYPWGDDATITMLSQIGISSRASGNGGGYNAAQMRGYLEIDEKKLDSSIENNLEQIKNIFGYDKDGDLIIDSGIAFNMDKQLSSWVQSGGIIATKNNGLEQRIKSSETAIKKLEDQLATKESKLRQKYGQMEGTLNSLNAQSNTLNSFTNTNKD</sequence>
<dbReference type="InterPro" id="IPR003481">
    <property type="entry name" value="FliD_N"/>
</dbReference>
<dbReference type="GO" id="GO:0009424">
    <property type="term" value="C:bacterial-type flagellum hook"/>
    <property type="evidence" value="ECO:0007669"/>
    <property type="project" value="UniProtKB-UniRule"/>
</dbReference>
<keyword evidence="10" id="KW-0966">Cell projection</keyword>
<evidence type="ECO:0000256" key="7">
    <source>
        <dbReference type="SAM" id="MobiDB-lite"/>
    </source>
</evidence>
<dbReference type="GO" id="GO:0009421">
    <property type="term" value="C:bacterial-type flagellum filament cap"/>
    <property type="evidence" value="ECO:0007669"/>
    <property type="project" value="InterPro"/>
</dbReference>
<gene>
    <name evidence="10" type="ORF">TresaDRAFT_0054</name>
</gene>
<feature type="region of interest" description="Disordered" evidence="7">
    <location>
        <begin position="684"/>
        <end position="703"/>
    </location>
</feature>
<dbReference type="PANTHER" id="PTHR30288:SF0">
    <property type="entry name" value="FLAGELLAR HOOK-ASSOCIATED PROTEIN 2"/>
    <property type="match status" value="1"/>
</dbReference>
<dbReference type="EMBL" id="AGRW01000054">
    <property type="protein sequence ID" value="EIC00581.1"/>
    <property type="molecule type" value="Genomic_DNA"/>
</dbReference>
<evidence type="ECO:0000259" key="8">
    <source>
        <dbReference type="Pfam" id="PF02465"/>
    </source>
</evidence>
<comment type="subcellular location">
    <subcellularLocation>
        <location evidence="1">Bacterial flagellum</location>
    </subcellularLocation>
    <subcellularLocation>
        <location evidence="6">Periplasm</location>
    </subcellularLocation>
    <subcellularLocation>
        <location evidence="6">Periplasmic flagellum</location>
    </subcellularLocation>
</comment>
<dbReference type="STRING" id="907348.TresaDRAFT_0054"/>
<feature type="coiled-coil region" evidence="6">
    <location>
        <begin position="645"/>
        <end position="679"/>
    </location>
</feature>
<keyword evidence="4 6" id="KW-0175">Coiled coil</keyword>
<evidence type="ECO:0000256" key="1">
    <source>
        <dbReference type="ARBA" id="ARBA00004365"/>
    </source>
</evidence>
<evidence type="ECO:0000256" key="3">
    <source>
        <dbReference type="ARBA" id="ARBA00011255"/>
    </source>
</evidence>
<dbReference type="RefSeq" id="WP_002706236.1">
    <property type="nucleotide sequence ID" value="NZ_AGRW01000054.1"/>
</dbReference>
<dbReference type="NCBIfam" id="NF005188">
    <property type="entry name" value="PRK06664.1"/>
    <property type="match status" value="1"/>
</dbReference>
<evidence type="ECO:0000256" key="4">
    <source>
        <dbReference type="ARBA" id="ARBA00023054"/>
    </source>
</evidence>
<dbReference type="Pfam" id="PF02465">
    <property type="entry name" value="FliD_N"/>
    <property type="match status" value="1"/>
</dbReference>
<comment type="function">
    <text evidence="6">Required for morphogenesis and for the elongation of the flagellar filament by facilitating polymerization of the flagellin monomers at the tip of growing filament. Forms a capping structure, which prevents flagellin subunits (transported through the central channel of the flagellum) from leaking out without polymerization at the distal end.</text>
</comment>
<dbReference type="Proteomes" id="UP000003571">
    <property type="component" value="Unassembled WGS sequence"/>
</dbReference>
<keyword evidence="10" id="KW-0282">Flagellum</keyword>
<comment type="caution">
    <text evidence="10">The sequence shown here is derived from an EMBL/GenBank/DDBJ whole genome shotgun (WGS) entry which is preliminary data.</text>
</comment>
<dbReference type="GO" id="GO:0071973">
    <property type="term" value="P:bacterial-type flagellum-dependent cell motility"/>
    <property type="evidence" value="ECO:0007669"/>
    <property type="project" value="TreeGrafter"/>
</dbReference>
<comment type="subunit">
    <text evidence="3 6">Homopentamer.</text>
</comment>
<feature type="region of interest" description="Disordered" evidence="7">
    <location>
        <begin position="250"/>
        <end position="270"/>
    </location>
</feature>
<feature type="domain" description="Flagellar hook-associated protein 2 C-terminal" evidence="9">
    <location>
        <begin position="431"/>
        <end position="689"/>
    </location>
</feature>
<dbReference type="PATRIC" id="fig|907348.3.peg.2633"/>
<name>H7ENU8_9SPIR</name>
<feature type="domain" description="Flagellar hook-associated protein 2 N-terminal" evidence="8">
    <location>
        <begin position="13"/>
        <end position="108"/>
    </location>
</feature>
<keyword evidence="11" id="KW-1185">Reference proteome</keyword>
<keyword evidence="5 6" id="KW-0975">Bacterial flagellum</keyword>
<dbReference type="AlphaFoldDB" id="H7ENU8"/>
<dbReference type="OrthoDB" id="349896at2"/>
<evidence type="ECO:0000313" key="10">
    <source>
        <dbReference type="EMBL" id="EIC00581.1"/>
    </source>
</evidence>
<dbReference type="Pfam" id="PF07195">
    <property type="entry name" value="FliD_C"/>
    <property type="match status" value="1"/>
</dbReference>
<organism evidence="10 11">
    <name type="scientific">Treponema saccharophilum DSM 2985</name>
    <dbReference type="NCBI Taxonomy" id="907348"/>
    <lineage>
        <taxon>Bacteria</taxon>
        <taxon>Pseudomonadati</taxon>
        <taxon>Spirochaetota</taxon>
        <taxon>Spirochaetia</taxon>
        <taxon>Spirochaetales</taxon>
        <taxon>Treponemataceae</taxon>
        <taxon>Treponema</taxon>
    </lineage>
</organism>
<dbReference type="GO" id="GO:0007155">
    <property type="term" value="P:cell adhesion"/>
    <property type="evidence" value="ECO:0007669"/>
    <property type="project" value="InterPro"/>
</dbReference>
<reference evidence="10 11" key="1">
    <citation type="submission" date="2011-09" db="EMBL/GenBank/DDBJ databases">
        <title>The draft genome of Treponema saccharophilum DSM 2985.</title>
        <authorList>
            <consortium name="US DOE Joint Genome Institute (JGI-PGF)"/>
            <person name="Lucas S."/>
            <person name="Copeland A."/>
            <person name="Lapidus A."/>
            <person name="Glavina del Rio T."/>
            <person name="Dalin E."/>
            <person name="Tice H."/>
            <person name="Bruce D."/>
            <person name="Goodwin L."/>
            <person name="Pitluck S."/>
            <person name="Peters L."/>
            <person name="Kyrpides N."/>
            <person name="Mavromatis K."/>
            <person name="Ivanova N."/>
            <person name="Markowitz V."/>
            <person name="Cheng J.-F."/>
            <person name="Hugenholtz P."/>
            <person name="Woyke T."/>
            <person name="Wu D."/>
            <person name="Gronow S."/>
            <person name="Wellnitz S."/>
            <person name="Brambilla E."/>
            <person name="Klenk H.-P."/>
            <person name="Eisen J.A."/>
        </authorList>
    </citation>
    <scope>NUCLEOTIDE SEQUENCE [LARGE SCALE GENOMIC DNA]</scope>
    <source>
        <strain evidence="10 11">DSM 2985</strain>
    </source>
</reference>
<dbReference type="eggNOG" id="COG1345">
    <property type="taxonomic scope" value="Bacteria"/>
</dbReference>
<proteinExistence type="inferred from homology"/>
<evidence type="ECO:0000256" key="5">
    <source>
        <dbReference type="ARBA" id="ARBA00023143"/>
    </source>
</evidence>
<evidence type="ECO:0000313" key="11">
    <source>
        <dbReference type="Proteomes" id="UP000003571"/>
    </source>
</evidence>
<dbReference type="PANTHER" id="PTHR30288">
    <property type="entry name" value="FLAGELLAR CAP/ASSEMBLY PROTEIN FLID"/>
    <property type="match status" value="1"/>
</dbReference>
<protein>
    <recommendedName>
        <fullName evidence="6">Flagellar hook-associated protein 2</fullName>
        <shortName evidence="6">HAP2</shortName>
    </recommendedName>
    <alternativeName>
        <fullName evidence="6">Flagellar cap protein</fullName>
    </alternativeName>
</protein>
<dbReference type="InterPro" id="IPR040026">
    <property type="entry name" value="FliD"/>
</dbReference>
<evidence type="ECO:0000256" key="6">
    <source>
        <dbReference type="RuleBase" id="RU362066"/>
    </source>
</evidence>
<keyword evidence="10" id="KW-0969">Cilium</keyword>
<accession>H7ENU8</accession>
<evidence type="ECO:0000256" key="2">
    <source>
        <dbReference type="ARBA" id="ARBA00009764"/>
    </source>
</evidence>